<dbReference type="GO" id="GO:0006364">
    <property type="term" value="P:rRNA processing"/>
    <property type="evidence" value="ECO:0007669"/>
    <property type="project" value="InterPro"/>
</dbReference>
<name>A0A1B6H7J8_9HEMI</name>
<feature type="non-terminal residue" evidence="1">
    <location>
        <position position="1"/>
    </location>
</feature>
<dbReference type="GO" id="GO:0042134">
    <property type="term" value="F:rRNA primary transcript binding"/>
    <property type="evidence" value="ECO:0007669"/>
    <property type="project" value="InterPro"/>
</dbReference>
<protein>
    <submittedName>
        <fullName evidence="1">Uncharacterized protein</fullName>
    </submittedName>
</protein>
<dbReference type="EMBL" id="GECU01037112">
    <property type="protein sequence ID" value="JAS70594.1"/>
    <property type="molecule type" value="Transcribed_RNA"/>
</dbReference>
<sequence length="134" mass="15313">AQPITLALKEHFQERTSVLVSELMDIIPELAEGEDGETTIQITEDVGPQFLTFKNKLRQLVFKIIDFRSRDDLGIPRTIKREPSQLVLSNFASDIGLAVADFLMGIFPVSLASNQVVNFTVHKDFIYFRMYRFC</sequence>
<evidence type="ECO:0000313" key="1">
    <source>
        <dbReference type="EMBL" id="JAS70594.1"/>
    </source>
</evidence>
<accession>A0A1B6H7J8</accession>
<proteinExistence type="predicted"/>
<organism evidence="1">
    <name type="scientific">Homalodisca liturata</name>
    <dbReference type="NCBI Taxonomy" id="320908"/>
    <lineage>
        <taxon>Eukaryota</taxon>
        <taxon>Metazoa</taxon>
        <taxon>Ecdysozoa</taxon>
        <taxon>Arthropoda</taxon>
        <taxon>Hexapoda</taxon>
        <taxon>Insecta</taxon>
        <taxon>Pterygota</taxon>
        <taxon>Neoptera</taxon>
        <taxon>Paraneoptera</taxon>
        <taxon>Hemiptera</taxon>
        <taxon>Auchenorrhyncha</taxon>
        <taxon>Membracoidea</taxon>
        <taxon>Cicadellidae</taxon>
        <taxon>Cicadellinae</taxon>
        <taxon>Proconiini</taxon>
        <taxon>Homalodisca</taxon>
    </lineage>
</organism>
<gene>
    <name evidence="1" type="ORF">g.2091</name>
</gene>
<dbReference type="PANTHER" id="PTHR22734">
    <property type="entry name" value="U3 SMALL NUCLEOLAR RIBONUCLEOPROTEIN PROTEIN IMP4"/>
    <property type="match status" value="1"/>
</dbReference>
<feature type="non-terminal residue" evidence="1">
    <location>
        <position position="134"/>
    </location>
</feature>
<dbReference type="InterPro" id="IPR044281">
    <property type="entry name" value="IMP4/RPF1"/>
</dbReference>
<reference evidence="1" key="1">
    <citation type="submission" date="2015-11" db="EMBL/GenBank/DDBJ databases">
        <title>De novo transcriptome assembly of four potential Pierce s Disease insect vectors from Arizona vineyards.</title>
        <authorList>
            <person name="Tassone E.E."/>
        </authorList>
    </citation>
    <scope>NUCLEOTIDE SEQUENCE</scope>
</reference>
<dbReference type="AlphaFoldDB" id="A0A1B6H7J8"/>
<dbReference type="SUPFAM" id="SSF52954">
    <property type="entry name" value="Class II aaRS ABD-related"/>
    <property type="match status" value="1"/>
</dbReference>
<dbReference type="GO" id="GO:0005730">
    <property type="term" value="C:nucleolus"/>
    <property type="evidence" value="ECO:0007669"/>
    <property type="project" value="TreeGrafter"/>
</dbReference>